<keyword evidence="4" id="KW-1185">Reference proteome</keyword>
<keyword evidence="1" id="KW-0812">Transmembrane</keyword>
<feature type="transmembrane region" description="Helical" evidence="1">
    <location>
        <begin position="6"/>
        <end position="26"/>
    </location>
</feature>
<keyword evidence="1" id="KW-0472">Membrane</keyword>
<dbReference type="InterPro" id="IPR006121">
    <property type="entry name" value="HMA_dom"/>
</dbReference>
<dbReference type="KEGG" id="palo:E6C60_1892"/>
<evidence type="ECO:0000259" key="2">
    <source>
        <dbReference type="Pfam" id="PF00403"/>
    </source>
</evidence>
<sequence>MKLRIFPILLSVVVSASVLFGGWFLYRHYALQNPIAQVLSQYEGVNDSQIDIKRNTVTLKLDLQPETDLRDLVSQIQKEGKSVIDQRELMIEVADHSSDVLNEWWDSAMLSVAQAMDNRQYTDIQTALNQLADQRPNLKAVAQIDDQNVYVSLSDGTSGKFIILPRHPGTMEVWNHA</sequence>
<dbReference type="GO" id="GO:0046872">
    <property type="term" value="F:metal ion binding"/>
    <property type="evidence" value="ECO:0007669"/>
    <property type="project" value="InterPro"/>
</dbReference>
<protein>
    <recommendedName>
        <fullName evidence="2">HMA domain-containing protein</fullName>
    </recommendedName>
</protein>
<feature type="domain" description="HMA" evidence="2">
    <location>
        <begin position="35"/>
        <end position="81"/>
    </location>
</feature>
<name>A0A4P8XJ05_9BACL</name>
<dbReference type="EMBL" id="CP040396">
    <property type="protein sequence ID" value="QCT02607.1"/>
    <property type="molecule type" value="Genomic_DNA"/>
</dbReference>
<accession>A0A4P8XJ05</accession>
<keyword evidence="1" id="KW-1133">Transmembrane helix</keyword>
<gene>
    <name evidence="3" type="ORF">E6C60_1892</name>
</gene>
<dbReference type="Proteomes" id="UP000300879">
    <property type="component" value="Chromosome"/>
</dbReference>
<proteinExistence type="predicted"/>
<evidence type="ECO:0000256" key="1">
    <source>
        <dbReference type="SAM" id="Phobius"/>
    </source>
</evidence>
<evidence type="ECO:0000313" key="4">
    <source>
        <dbReference type="Proteomes" id="UP000300879"/>
    </source>
</evidence>
<dbReference type="OrthoDB" id="2652483at2"/>
<dbReference type="Pfam" id="PF00403">
    <property type="entry name" value="HMA"/>
    <property type="match status" value="1"/>
</dbReference>
<reference evidence="3 4" key="1">
    <citation type="submission" date="2019-05" db="EMBL/GenBank/DDBJ databases">
        <authorList>
            <person name="Chen C."/>
        </authorList>
    </citation>
    <scope>NUCLEOTIDE SEQUENCE [LARGE SCALE GENOMIC DNA]</scope>
    <source>
        <strain evidence="3 4">HB172198</strain>
    </source>
</reference>
<evidence type="ECO:0000313" key="3">
    <source>
        <dbReference type="EMBL" id="QCT02607.1"/>
    </source>
</evidence>
<dbReference type="AlphaFoldDB" id="A0A4P8XJ05"/>
<organism evidence="3 4">
    <name type="scientific">Paenibacillus algicola</name>
    <dbReference type="NCBI Taxonomy" id="2565926"/>
    <lineage>
        <taxon>Bacteria</taxon>
        <taxon>Bacillati</taxon>
        <taxon>Bacillota</taxon>
        <taxon>Bacilli</taxon>
        <taxon>Bacillales</taxon>
        <taxon>Paenibacillaceae</taxon>
        <taxon>Paenibacillus</taxon>
    </lineage>
</organism>